<dbReference type="EMBL" id="HACM01008199">
    <property type="protein sequence ID" value="CRZ08641.1"/>
    <property type="molecule type" value="Transcribed_RNA"/>
</dbReference>
<keyword evidence="4" id="KW-0812">Transmembrane</keyword>
<feature type="repeat" description="ANK" evidence="3">
    <location>
        <begin position="184"/>
        <end position="216"/>
    </location>
</feature>
<dbReference type="InterPro" id="IPR002110">
    <property type="entry name" value="Ankyrin_rpt"/>
</dbReference>
<evidence type="ECO:0000256" key="3">
    <source>
        <dbReference type="PROSITE-ProRule" id="PRU00023"/>
    </source>
</evidence>
<dbReference type="InterPro" id="IPR036770">
    <property type="entry name" value="Ankyrin_rpt-contain_sf"/>
</dbReference>
<protein>
    <submittedName>
        <fullName evidence="5">Uncharacterized protein</fullName>
    </submittedName>
</protein>
<feature type="repeat" description="ANK" evidence="3">
    <location>
        <begin position="217"/>
        <end position="249"/>
    </location>
</feature>
<dbReference type="PROSITE" id="PS50297">
    <property type="entry name" value="ANK_REP_REGION"/>
    <property type="match status" value="2"/>
</dbReference>
<dbReference type="PANTHER" id="PTHR24198:SF165">
    <property type="entry name" value="ANKYRIN REPEAT-CONTAINING PROTEIN-RELATED"/>
    <property type="match status" value="1"/>
</dbReference>
<dbReference type="PANTHER" id="PTHR24198">
    <property type="entry name" value="ANKYRIN REPEAT AND PROTEIN KINASE DOMAIN-CONTAINING PROTEIN"/>
    <property type="match status" value="1"/>
</dbReference>
<evidence type="ECO:0000256" key="1">
    <source>
        <dbReference type="ARBA" id="ARBA00022737"/>
    </source>
</evidence>
<keyword evidence="4" id="KW-0472">Membrane</keyword>
<dbReference type="Pfam" id="PF00023">
    <property type="entry name" value="Ank"/>
    <property type="match status" value="1"/>
</dbReference>
<feature type="transmembrane region" description="Helical" evidence="4">
    <location>
        <begin position="6"/>
        <end position="25"/>
    </location>
</feature>
<name>A0A0H5R403_9EUKA</name>
<keyword evidence="1" id="KW-0677">Repeat</keyword>
<dbReference type="PROSITE" id="PS50088">
    <property type="entry name" value="ANK_REPEAT"/>
    <property type="match status" value="3"/>
</dbReference>
<organism evidence="5">
    <name type="scientific">Spongospora subterranea</name>
    <dbReference type="NCBI Taxonomy" id="70186"/>
    <lineage>
        <taxon>Eukaryota</taxon>
        <taxon>Sar</taxon>
        <taxon>Rhizaria</taxon>
        <taxon>Endomyxa</taxon>
        <taxon>Phytomyxea</taxon>
        <taxon>Plasmodiophorida</taxon>
        <taxon>Plasmodiophoridae</taxon>
        <taxon>Spongospora</taxon>
    </lineage>
</organism>
<accession>A0A0H5R403</accession>
<dbReference type="AlphaFoldDB" id="A0A0H5R403"/>
<dbReference type="Pfam" id="PF12796">
    <property type="entry name" value="Ank_2"/>
    <property type="match status" value="2"/>
</dbReference>
<reference evidence="5" key="1">
    <citation type="submission" date="2015-04" db="EMBL/GenBank/DDBJ databases">
        <title>The genome sequence of the plant pathogenic Rhizarian Plasmodiophora brassicae reveals insights in its biotrophic life cycle and the origin of chitin synthesis.</title>
        <authorList>
            <person name="Schwelm A."/>
            <person name="Fogelqvist J."/>
            <person name="Knaust A."/>
            <person name="Julke S."/>
            <person name="Lilja T."/>
            <person name="Dhandapani V."/>
            <person name="Bonilla-Rosso G."/>
            <person name="Karlsson M."/>
            <person name="Shevchenko A."/>
            <person name="Choi S.R."/>
            <person name="Kim H.G."/>
            <person name="Park J.Y."/>
            <person name="Lim Y.P."/>
            <person name="Ludwig-Muller J."/>
            <person name="Dixelius C."/>
        </authorList>
    </citation>
    <scope>NUCLEOTIDE SEQUENCE</scope>
    <source>
        <tissue evidence="5">Potato root galls</tissue>
    </source>
</reference>
<feature type="repeat" description="ANK" evidence="3">
    <location>
        <begin position="293"/>
        <end position="315"/>
    </location>
</feature>
<keyword evidence="2 3" id="KW-0040">ANK repeat</keyword>
<dbReference type="EMBL" id="HACM01008201">
    <property type="protein sequence ID" value="CRZ08643.1"/>
    <property type="molecule type" value="Transcribed_RNA"/>
</dbReference>
<evidence type="ECO:0000256" key="2">
    <source>
        <dbReference type="ARBA" id="ARBA00023043"/>
    </source>
</evidence>
<evidence type="ECO:0000256" key="4">
    <source>
        <dbReference type="SAM" id="Phobius"/>
    </source>
</evidence>
<keyword evidence="4" id="KW-1133">Transmembrane helix</keyword>
<dbReference type="SUPFAM" id="SSF48403">
    <property type="entry name" value="Ankyrin repeat"/>
    <property type="match status" value="1"/>
</dbReference>
<dbReference type="SMART" id="SM00248">
    <property type="entry name" value="ANK"/>
    <property type="match status" value="7"/>
</dbReference>
<proteinExistence type="predicted"/>
<evidence type="ECO:0000313" key="5">
    <source>
        <dbReference type="EMBL" id="CRZ08641.1"/>
    </source>
</evidence>
<dbReference type="Gene3D" id="1.25.40.20">
    <property type="entry name" value="Ankyrin repeat-containing domain"/>
    <property type="match status" value="2"/>
</dbReference>
<dbReference type="EMBL" id="HACM01008200">
    <property type="protein sequence ID" value="CRZ08642.1"/>
    <property type="molecule type" value="Transcribed_RNA"/>
</dbReference>
<sequence length="487" mass="53724">MDCQPLKGWWIIFLAIILIYTPILAHSGRLSLTNDDRSDLNQMAPMEVNDRDPELFLDMKLNVDEQDIDGATSSYTCGLKNELAVEATENNGDSLTHTDLQFTPTAIGHILNAHIVDREPPIDDPCRVVNIQYLESIGADSTVSITIGCNRLNIVDQTEMISVVRAILSDGRVGQMAINSKGLCGYTPLQWAIIFKQAKIAKELLRLGADRTVCDDNGLTPLHFASKYTRIDLAIVLLENADSSYINTQDTAGQTPIHVAIPARPSFVQGVDEVEMVNFLLSQGGNRTIRNDGGRTALHYAARSFRVDLAQILLKDAHSSYINLKDNFGITALHLGIPFASSGNTDFAAMVKCLLNHGADQTITDNEGQTPLHYSALLFRVDIAIILLARAVPRYVNLKDDRGNTALHIALRRHVGIPTTDRVALIKCLVNHGANPLLRNRENMSSLGLAMRYGFKKIFSSLFIASVHSAIRPHICLSNHRVWITSE</sequence>